<evidence type="ECO:0000256" key="3">
    <source>
        <dbReference type="ARBA" id="ARBA00022895"/>
    </source>
</evidence>
<dbReference type="InterPro" id="IPR018856">
    <property type="entry name" value="Stn1_N"/>
</dbReference>
<feature type="domain" description="CST complex subunit Stn1 N-terminal" evidence="4">
    <location>
        <begin position="31"/>
        <end position="200"/>
    </location>
</feature>
<dbReference type="STRING" id="1206466.K0K9G2"/>
<comment type="subcellular location">
    <subcellularLocation>
        <location evidence="1">Chromosome</location>
        <location evidence="1">Telomere</location>
    </subcellularLocation>
</comment>
<keyword evidence="6" id="KW-1185">Reference proteome</keyword>
<dbReference type="GO" id="GO:0000781">
    <property type="term" value="C:chromosome, telomeric region"/>
    <property type="evidence" value="ECO:0007669"/>
    <property type="project" value="UniProtKB-SubCell"/>
</dbReference>
<reference evidence="5 6" key="1">
    <citation type="journal article" date="2012" name="Eukaryot. Cell">
        <title>Draft genome sequence of Wickerhamomyces ciferrii NRRL Y-1031 F-60-10.</title>
        <authorList>
            <person name="Schneider J."/>
            <person name="Andrea H."/>
            <person name="Blom J."/>
            <person name="Jaenicke S."/>
            <person name="Ruckert C."/>
            <person name="Schorsch C."/>
            <person name="Szczepanowski R."/>
            <person name="Farwick M."/>
            <person name="Goesmann A."/>
            <person name="Puhler A."/>
            <person name="Schaffer S."/>
            <person name="Tauch A."/>
            <person name="Kohler T."/>
            <person name="Brinkrolf K."/>
        </authorList>
    </citation>
    <scope>NUCLEOTIDE SEQUENCE [LARGE SCALE GENOMIC DNA]</scope>
    <source>
        <strain evidence="6">ATCC 14091 / BCRC 22168 / CBS 111 / JCM 3599 / NBRC 0793 / NRRL Y-1031 F-60-10</strain>
    </source>
</reference>
<gene>
    <name evidence="5" type="ORF">BN7_1091</name>
</gene>
<sequence length="497" mass="58698">MSKRARIVHDLPDPIDFAPGINNVVLRRDNIEFYAPETFHSSVFYDKTVPILIKDVKESNDILQIYGYRGINALRDQVLLINNHPIRKIRILGKITEFFIKTFNQNQDIFFITIDDSSGNDILAKCSTQFLRNSRLDSENMLFKTVEIIGKCHLYNAKFELHPESLRRLDDKQEEYIEHEILFWKDAIQIRNILKRPWVQTSQNDYDSSPLNVRLDPRLQREKLIRKQLDFGSDDDIKSQSIVVDSQVYTRNKKNKDDYSDALFHDEIPKINQRDDLGIEEITEKVFLRSTSNPLRHIQSSIKSKDHWIKISQIPIKTMSIETSLKFEILKWIIKTNKDEFNLNATYQNKKIHGILKEFSIKKFPLQTIDLTQPNTKIKTSNDIKGEIFHDMRHELQVSNLIKCTRDKQCFCAPVLKLFNHLLRTLESIKFVNSSHEKYDNCLMATEYIATFNQEHQLKVSLDLELLNILIQWTIMKYQKGLWDFNKELNSWRYLNS</sequence>
<dbReference type="EMBL" id="CAIF01000025">
    <property type="protein sequence ID" value="CCH41550.1"/>
    <property type="molecule type" value="Genomic_DNA"/>
</dbReference>
<proteinExistence type="predicted"/>
<dbReference type="Proteomes" id="UP000009328">
    <property type="component" value="Unassembled WGS sequence"/>
</dbReference>
<evidence type="ECO:0000313" key="6">
    <source>
        <dbReference type="Proteomes" id="UP000009328"/>
    </source>
</evidence>
<evidence type="ECO:0000313" key="5">
    <source>
        <dbReference type="EMBL" id="CCH41550.1"/>
    </source>
</evidence>
<dbReference type="InParanoid" id="K0K9G2"/>
<protein>
    <recommendedName>
        <fullName evidence="4">CST complex subunit Stn1 N-terminal domain-containing protein</fullName>
    </recommendedName>
</protein>
<dbReference type="AlphaFoldDB" id="K0K9G2"/>
<keyword evidence="3" id="KW-0779">Telomere</keyword>
<evidence type="ECO:0000256" key="1">
    <source>
        <dbReference type="ARBA" id="ARBA00004574"/>
    </source>
</evidence>
<evidence type="ECO:0000259" key="4">
    <source>
        <dbReference type="Pfam" id="PF10451"/>
    </source>
</evidence>
<accession>K0K9G2</accession>
<dbReference type="HOGENOM" id="CLU_033445_0_0_1"/>
<keyword evidence="2" id="KW-0158">Chromosome</keyword>
<dbReference type="FunCoup" id="K0K9G2">
    <property type="interactions" value="13"/>
</dbReference>
<dbReference type="Gene3D" id="2.40.50.1040">
    <property type="match status" value="1"/>
</dbReference>
<organism evidence="5 6">
    <name type="scientific">Wickerhamomyces ciferrii (strain ATCC 14091 / BCRC 22168 / CBS 111 / JCM 3599 / NBRC 0793 / NRRL Y-1031 F-60-10)</name>
    <name type="common">Yeast</name>
    <name type="synonym">Pichia ciferrii</name>
    <dbReference type="NCBI Taxonomy" id="1206466"/>
    <lineage>
        <taxon>Eukaryota</taxon>
        <taxon>Fungi</taxon>
        <taxon>Dikarya</taxon>
        <taxon>Ascomycota</taxon>
        <taxon>Saccharomycotina</taxon>
        <taxon>Saccharomycetes</taxon>
        <taxon>Phaffomycetales</taxon>
        <taxon>Wickerhamomycetaceae</taxon>
        <taxon>Wickerhamomyces</taxon>
    </lineage>
</organism>
<name>K0K9G2_WICCF</name>
<comment type="caution">
    <text evidence="5">The sequence shown here is derived from an EMBL/GenBank/DDBJ whole genome shotgun (WGS) entry which is preliminary data.</text>
</comment>
<dbReference type="Pfam" id="PF10451">
    <property type="entry name" value="Stn1"/>
    <property type="match status" value="1"/>
</dbReference>
<evidence type="ECO:0000256" key="2">
    <source>
        <dbReference type="ARBA" id="ARBA00022454"/>
    </source>
</evidence>